<accession>A0A2A9NBB9</accession>
<dbReference type="AlphaFoldDB" id="A0A2A9NBB9"/>
<gene>
    <name evidence="1" type="ORF">AMATHDRAFT_7594</name>
</gene>
<proteinExistence type="predicted"/>
<protein>
    <submittedName>
        <fullName evidence="1">Uncharacterized protein</fullName>
    </submittedName>
</protein>
<organism evidence="1 2">
    <name type="scientific">Amanita thiersii Skay4041</name>
    <dbReference type="NCBI Taxonomy" id="703135"/>
    <lineage>
        <taxon>Eukaryota</taxon>
        <taxon>Fungi</taxon>
        <taxon>Dikarya</taxon>
        <taxon>Basidiomycota</taxon>
        <taxon>Agaricomycotina</taxon>
        <taxon>Agaricomycetes</taxon>
        <taxon>Agaricomycetidae</taxon>
        <taxon>Agaricales</taxon>
        <taxon>Pluteineae</taxon>
        <taxon>Amanitaceae</taxon>
        <taxon>Amanita</taxon>
    </lineage>
</organism>
<evidence type="ECO:0000313" key="1">
    <source>
        <dbReference type="EMBL" id="PFH46614.1"/>
    </source>
</evidence>
<sequence length="129" mass="14123">MKPNAYKYDPTFGYKKGVFLKRHQVRGVGAMQEDFIDHWNSSNTMHTIIYSAEVINTGDVDLLFTSGDIKFLVKAGESKGIGPAIPAYTVTNVDKSIVAGTLYYPNNTTVSVGVGNQTGAAFDYRIYTA</sequence>
<reference evidence="1 2" key="1">
    <citation type="submission" date="2014-02" db="EMBL/GenBank/DDBJ databases">
        <title>Transposable element dynamics among asymbiotic and ectomycorrhizal Amanita fungi.</title>
        <authorList>
            <consortium name="DOE Joint Genome Institute"/>
            <person name="Hess J."/>
            <person name="Skrede I."/>
            <person name="Wolfe B."/>
            <person name="LaButti K."/>
            <person name="Ohm R.A."/>
            <person name="Grigoriev I.V."/>
            <person name="Pringle A."/>
        </authorList>
    </citation>
    <scope>NUCLEOTIDE SEQUENCE [LARGE SCALE GENOMIC DNA]</scope>
    <source>
        <strain evidence="1 2">SKay4041</strain>
    </source>
</reference>
<dbReference type="EMBL" id="KZ302174">
    <property type="protein sequence ID" value="PFH46614.1"/>
    <property type="molecule type" value="Genomic_DNA"/>
</dbReference>
<dbReference type="Proteomes" id="UP000242287">
    <property type="component" value="Unassembled WGS sequence"/>
</dbReference>
<keyword evidence="2" id="KW-1185">Reference proteome</keyword>
<name>A0A2A9NBB9_9AGAR</name>
<evidence type="ECO:0000313" key="2">
    <source>
        <dbReference type="Proteomes" id="UP000242287"/>
    </source>
</evidence>